<keyword evidence="15" id="KW-1185">Reference proteome</keyword>
<keyword evidence="12" id="KW-1133">Transmembrane helix</keyword>
<comment type="subcellular location">
    <subcellularLocation>
        <location evidence="2">Cell membrane</location>
    </subcellularLocation>
</comment>
<dbReference type="InterPro" id="IPR036097">
    <property type="entry name" value="HisK_dim/P_sf"/>
</dbReference>
<name>A0A1M5H6W4_9BACT</name>
<protein>
    <recommendedName>
        <fullName evidence="3">histidine kinase</fullName>
        <ecNumber evidence="3">2.7.13.3</ecNumber>
    </recommendedName>
</protein>
<dbReference type="Pfam" id="PF02518">
    <property type="entry name" value="HATPase_c"/>
    <property type="match status" value="1"/>
</dbReference>
<evidence type="ECO:0000256" key="7">
    <source>
        <dbReference type="ARBA" id="ARBA00022741"/>
    </source>
</evidence>
<evidence type="ECO:0000259" key="13">
    <source>
        <dbReference type="PROSITE" id="PS50109"/>
    </source>
</evidence>
<sequence>MCQNADIGQKNGCAKPSFNTIQFKRQLIMKRYDSLRWILLAAGVIAILGLTSMNVYSLYELHESTIQVDRQPKKLQVAEFADKVRYRFFKPFWGLSSTNMERLKSRFSQDNQFTTAIHKRVKQAATDSIFKDIYFIPSSLDGCGQGESILKYDPEKEKLVWNDSYPAAVCDGMGIARTQMKALVKDYKYNNKVIFDTNRSVTLAFIDPSEHTIFGYLTMPLDQEYLKNDFLPSALNKHFGKSQQAGVNVWLRDWTNDNIIASSDPGVPYDHDKIQFKQRFPDFFDNWKLEVSFTNTPTIEASNSSLLKNLIVLGAAVLLLLGSLVFMFMSAQKERALAERQAGFLANVTHELKTPLAVMQAAGENLSDGRVKDQTRLKNYGTHIYNEAVRLRRMIEKLLDVAKADAGQSLIEPQPVNLDQLVQSYIDEQKSYIKSRGFALDVAIENDIPKAMVDIDSFETILGNLVENALKYSNEERYLGVSLEADDDNITLKVEDHGVGMPKKVISHIFDKFYRAEDTLTAQTKGHGLGLSIVKSLVELNGGSIRVSSEVGKGSIFTVTFPTLVNSPVEESQASAVDSSAMRSPSLTP</sequence>
<dbReference type="FunFam" id="3.30.565.10:FF:000023">
    <property type="entry name" value="PAS domain-containing sensor histidine kinase"/>
    <property type="match status" value="1"/>
</dbReference>
<keyword evidence="10" id="KW-0902">Two-component regulatory system</keyword>
<evidence type="ECO:0000256" key="11">
    <source>
        <dbReference type="ARBA" id="ARBA00023136"/>
    </source>
</evidence>
<dbReference type="InterPro" id="IPR003594">
    <property type="entry name" value="HATPase_dom"/>
</dbReference>
<dbReference type="Gene3D" id="1.10.287.130">
    <property type="match status" value="1"/>
</dbReference>
<dbReference type="PROSITE" id="PS50109">
    <property type="entry name" value="HIS_KIN"/>
    <property type="match status" value="1"/>
</dbReference>
<proteinExistence type="predicted"/>
<dbReference type="Gene3D" id="3.30.565.10">
    <property type="entry name" value="Histidine kinase-like ATPase, C-terminal domain"/>
    <property type="match status" value="1"/>
</dbReference>
<dbReference type="Proteomes" id="UP000184041">
    <property type="component" value="Unassembled WGS sequence"/>
</dbReference>
<dbReference type="InterPro" id="IPR004358">
    <property type="entry name" value="Sig_transdc_His_kin-like_C"/>
</dbReference>
<keyword evidence="5" id="KW-0597">Phosphoprotein</keyword>
<dbReference type="PANTHER" id="PTHR43547:SF2">
    <property type="entry name" value="HYBRID SIGNAL TRANSDUCTION HISTIDINE KINASE C"/>
    <property type="match status" value="1"/>
</dbReference>
<evidence type="ECO:0000256" key="10">
    <source>
        <dbReference type="ARBA" id="ARBA00023012"/>
    </source>
</evidence>
<evidence type="ECO:0000256" key="8">
    <source>
        <dbReference type="ARBA" id="ARBA00022777"/>
    </source>
</evidence>
<reference evidence="14 15" key="1">
    <citation type="submission" date="2016-11" db="EMBL/GenBank/DDBJ databases">
        <authorList>
            <person name="Jaros S."/>
            <person name="Januszkiewicz K."/>
            <person name="Wedrychowicz H."/>
        </authorList>
    </citation>
    <scope>NUCLEOTIDE SEQUENCE [LARGE SCALE GENOMIC DNA]</scope>
    <source>
        <strain evidence="14 15">DSM 21986</strain>
    </source>
</reference>
<evidence type="ECO:0000256" key="4">
    <source>
        <dbReference type="ARBA" id="ARBA00022475"/>
    </source>
</evidence>
<evidence type="ECO:0000256" key="6">
    <source>
        <dbReference type="ARBA" id="ARBA00022679"/>
    </source>
</evidence>
<evidence type="ECO:0000256" key="12">
    <source>
        <dbReference type="SAM" id="Phobius"/>
    </source>
</evidence>
<accession>A0A1M5H6W4</accession>
<dbReference type="GO" id="GO:0000155">
    <property type="term" value="F:phosphorelay sensor kinase activity"/>
    <property type="evidence" value="ECO:0007669"/>
    <property type="project" value="InterPro"/>
</dbReference>
<dbReference type="STRING" id="1194090.SAMN05443144_11956"/>
<organism evidence="14 15">
    <name type="scientific">Fodinibius roseus</name>
    <dbReference type="NCBI Taxonomy" id="1194090"/>
    <lineage>
        <taxon>Bacteria</taxon>
        <taxon>Pseudomonadati</taxon>
        <taxon>Balneolota</taxon>
        <taxon>Balneolia</taxon>
        <taxon>Balneolales</taxon>
        <taxon>Balneolaceae</taxon>
        <taxon>Fodinibius</taxon>
    </lineage>
</organism>
<keyword evidence="6" id="KW-0808">Transferase</keyword>
<dbReference type="SUPFAM" id="SSF55874">
    <property type="entry name" value="ATPase domain of HSP90 chaperone/DNA topoisomerase II/histidine kinase"/>
    <property type="match status" value="1"/>
</dbReference>
<dbReference type="InterPro" id="IPR005467">
    <property type="entry name" value="His_kinase_dom"/>
</dbReference>
<dbReference type="EMBL" id="FQUS01000019">
    <property type="protein sequence ID" value="SHG11737.1"/>
    <property type="molecule type" value="Genomic_DNA"/>
</dbReference>
<dbReference type="Pfam" id="PF00512">
    <property type="entry name" value="HisKA"/>
    <property type="match status" value="1"/>
</dbReference>
<keyword evidence="7" id="KW-0547">Nucleotide-binding</keyword>
<evidence type="ECO:0000256" key="3">
    <source>
        <dbReference type="ARBA" id="ARBA00012438"/>
    </source>
</evidence>
<comment type="catalytic activity">
    <reaction evidence="1">
        <text>ATP + protein L-histidine = ADP + protein N-phospho-L-histidine.</text>
        <dbReference type="EC" id="2.7.13.3"/>
    </reaction>
</comment>
<dbReference type="CDD" id="cd00082">
    <property type="entry name" value="HisKA"/>
    <property type="match status" value="1"/>
</dbReference>
<dbReference type="SMART" id="SM00387">
    <property type="entry name" value="HATPase_c"/>
    <property type="match status" value="1"/>
</dbReference>
<evidence type="ECO:0000256" key="1">
    <source>
        <dbReference type="ARBA" id="ARBA00000085"/>
    </source>
</evidence>
<dbReference type="CDD" id="cd00075">
    <property type="entry name" value="HATPase"/>
    <property type="match status" value="1"/>
</dbReference>
<dbReference type="AlphaFoldDB" id="A0A1M5H6W4"/>
<feature type="transmembrane region" description="Helical" evidence="12">
    <location>
        <begin position="37"/>
        <end position="59"/>
    </location>
</feature>
<keyword evidence="12" id="KW-0812">Transmembrane</keyword>
<keyword evidence="9" id="KW-0067">ATP-binding</keyword>
<keyword evidence="11 12" id="KW-0472">Membrane</keyword>
<evidence type="ECO:0000256" key="9">
    <source>
        <dbReference type="ARBA" id="ARBA00022840"/>
    </source>
</evidence>
<evidence type="ECO:0000313" key="14">
    <source>
        <dbReference type="EMBL" id="SHG11737.1"/>
    </source>
</evidence>
<dbReference type="EC" id="2.7.13.3" evidence="3"/>
<dbReference type="InterPro" id="IPR003661">
    <property type="entry name" value="HisK_dim/P_dom"/>
</dbReference>
<dbReference type="SMART" id="SM00388">
    <property type="entry name" value="HisKA"/>
    <property type="match status" value="1"/>
</dbReference>
<evidence type="ECO:0000256" key="5">
    <source>
        <dbReference type="ARBA" id="ARBA00022553"/>
    </source>
</evidence>
<evidence type="ECO:0000256" key="2">
    <source>
        <dbReference type="ARBA" id="ARBA00004236"/>
    </source>
</evidence>
<evidence type="ECO:0000313" key="15">
    <source>
        <dbReference type="Proteomes" id="UP000184041"/>
    </source>
</evidence>
<dbReference type="GO" id="GO:0005524">
    <property type="term" value="F:ATP binding"/>
    <property type="evidence" value="ECO:0007669"/>
    <property type="project" value="UniProtKB-KW"/>
</dbReference>
<dbReference type="GO" id="GO:0005886">
    <property type="term" value="C:plasma membrane"/>
    <property type="evidence" value="ECO:0007669"/>
    <property type="project" value="UniProtKB-SubCell"/>
</dbReference>
<feature type="domain" description="Histidine kinase" evidence="13">
    <location>
        <begin position="347"/>
        <end position="565"/>
    </location>
</feature>
<dbReference type="SUPFAM" id="SSF47384">
    <property type="entry name" value="Homodimeric domain of signal transducing histidine kinase"/>
    <property type="match status" value="1"/>
</dbReference>
<keyword evidence="4" id="KW-1003">Cell membrane</keyword>
<gene>
    <name evidence="14" type="ORF">SAMN05443144_11956</name>
</gene>
<dbReference type="PRINTS" id="PR00344">
    <property type="entry name" value="BCTRLSENSOR"/>
</dbReference>
<dbReference type="InterPro" id="IPR036890">
    <property type="entry name" value="HATPase_C_sf"/>
</dbReference>
<dbReference type="OrthoDB" id="1933776at2"/>
<dbReference type="PANTHER" id="PTHR43547">
    <property type="entry name" value="TWO-COMPONENT HISTIDINE KINASE"/>
    <property type="match status" value="1"/>
</dbReference>
<feature type="transmembrane region" description="Helical" evidence="12">
    <location>
        <begin position="310"/>
        <end position="331"/>
    </location>
</feature>
<keyword evidence="8 14" id="KW-0418">Kinase</keyword>